<comment type="caution">
    <text evidence="1">The sequence shown here is derived from an EMBL/GenBank/DDBJ whole genome shotgun (WGS) entry which is preliminary data.</text>
</comment>
<name>A0ACC4WI66_STRFR</name>
<protein>
    <submittedName>
        <fullName evidence="1">Uncharacterized protein</fullName>
    </submittedName>
</protein>
<keyword evidence="2" id="KW-1185">Reference proteome</keyword>
<proteinExistence type="predicted"/>
<reference evidence="1" key="1">
    <citation type="submission" date="2015-07" db="EMBL/GenBank/DDBJ databases">
        <title>Draft genome sequence of Streptomyces fradiae, a resistant strain to nitron-oligomycin.</title>
        <authorList>
            <person name="Vatlin A.A."/>
            <person name="Bekker O.B."/>
            <person name="Danilenko V.N."/>
        </authorList>
    </citation>
    <scope>NUCLEOTIDE SEQUENCE</scope>
    <source>
        <strain evidence="1">Olg1-1</strain>
    </source>
</reference>
<evidence type="ECO:0000313" key="2">
    <source>
        <dbReference type="Proteomes" id="UP000037185"/>
    </source>
</evidence>
<dbReference type="EMBL" id="LGSP01000001">
    <property type="protein sequence ID" value="KNE84284.1"/>
    <property type="molecule type" value="Genomic_DNA"/>
</dbReference>
<organism evidence="1 2">
    <name type="scientific">Streptomyces fradiae</name>
    <name type="common">Streptomyces roseoflavus</name>
    <dbReference type="NCBI Taxonomy" id="1906"/>
    <lineage>
        <taxon>Bacteria</taxon>
        <taxon>Bacillati</taxon>
        <taxon>Actinomycetota</taxon>
        <taxon>Actinomycetes</taxon>
        <taxon>Kitasatosporales</taxon>
        <taxon>Streptomycetaceae</taxon>
        <taxon>Streptomyces</taxon>
    </lineage>
</organism>
<accession>A0ACC4WI66</accession>
<sequence>MGLGSASGALRADPGSASGAATVAVLAEVLRSHGADRERTAEAWPRVEVEGTRGRIRFSRTPGIGVWQWAWAPVQVADRDPADPGRFRILHTG</sequence>
<evidence type="ECO:0000313" key="1">
    <source>
        <dbReference type="EMBL" id="KNE84284.1"/>
    </source>
</evidence>
<dbReference type="Proteomes" id="UP000037185">
    <property type="component" value="Unassembled WGS sequence"/>
</dbReference>
<gene>
    <name evidence="1" type="ORF">ADZ36_00835</name>
</gene>